<evidence type="ECO:0000313" key="2">
    <source>
        <dbReference type="EMBL" id="MFC5970020.1"/>
    </source>
</evidence>
<dbReference type="Pfam" id="PF18545">
    <property type="entry name" value="HalOD1"/>
    <property type="match status" value="1"/>
</dbReference>
<reference evidence="2 3" key="1">
    <citation type="journal article" date="2019" name="Int. J. Syst. Evol. Microbiol.">
        <title>The Global Catalogue of Microorganisms (GCM) 10K type strain sequencing project: providing services to taxonomists for standard genome sequencing and annotation.</title>
        <authorList>
            <consortium name="The Broad Institute Genomics Platform"/>
            <consortium name="The Broad Institute Genome Sequencing Center for Infectious Disease"/>
            <person name="Wu L."/>
            <person name="Ma J."/>
        </authorList>
    </citation>
    <scope>NUCLEOTIDE SEQUENCE [LARGE SCALE GENOMIC DNA]</scope>
    <source>
        <strain evidence="2 3">CGMCC 1.12543</strain>
    </source>
</reference>
<sequence>MQSKTESLAHRGHRYEPVEGERCSVAVVNAVAEAIDSDPLELPQVLGDVIDADALDALVEVRRADSTVRLAVSFEFCGCTVEVAPDGVVLVRADSVE</sequence>
<dbReference type="Proteomes" id="UP001596099">
    <property type="component" value="Unassembled WGS sequence"/>
</dbReference>
<proteinExistence type="predicted"/>
<dbReference type="RefSeq" id="WP_247418635.1">
    <property type="nucleotide sequence ID" value="NZ_JALLGW010000002.1"/>
</dbReference>
<dbReference type="EMBL" id="JBHSQH010000001">
    <property type="protein sequence ID" value="MFC5970020.1"/>
    <property type="molecule type" value="Genomic_DNA"/>
</dbReference>
<comment type="caution">
    <text evidence="2">The sequence shown here is derived from an EMBL/GenBank/DDBJ whole genome shotgun (WGS) entry which is preliminary data.</text>
</comment>
<name>A0ABD5RHZ5_9EURY</name>
<evidence type="ECO:0000259" key="1">
    <source>
        <dbReference type="Pfam" id="PF18545"/>
    </source>
</evidence>
<accession>A0ABD5RHZ5</accession>
<dbReference type="AlphaFoldDB" id="A0ABD5RHZ5"/>
<dbReference type="InterPro" id="IPR040624">
    <property type="entry name" value="HalOD1"/>
</dbReference>
<evidence type="ECO:0000313" key="3">
    <source>
        <dbReference type="Proteomes" id="UP001596099"/>
    </source>
</evidence>
<protein>
    <submittedName>
        <fullName evidence="2">HalOD1 output domain-containing protein</fullName>
    </submittedName>
</protein>
<keyword evidence="3" id="KW-1185">Reference proteome</keyword>
<feature type="domain" description="Halobacterial output" evidence="1">
    <location>
        <begin position="20"/>
        <end position="92"/>
    </location>
</feature>
<organism evidence="2 3">
    <name type="scientific">Halomarina salina</name>
    <dbReference type="NCBI Taxonomy" id="1872699"/>
    <lineage>
        <taxon>Archaea</taxon>
        <taxon>Methanobacteriati</taxon>
        <taxon>Methanobacteriota</taxon>
        <taxon>Stenosarchaea group</taxon>
        <taxon>Halobacteria</taxon>
        <taxon>Halobacteriales</taxon>
        <taxon>Natronomonadaceae</taxon>
        <taxon>Halomarina</taxon>
    </lineage>
</organism>
<gene>
    <name evidence="2" type="ORF">ACFPYI_01630</name>
</gene>